<accession>A0A6J4I0F3</accession>
<dbReference type="AlphaFoldDB" id="A0A6J4I0F3"/>
<evidence type="ECO:0000313" key="6">
    <source>
        <dbReference type="EMBL" id="CAA9239165.1"/>
    </source>
</evidence>
<reference evidence="6" key="1">
    <citation type="submission" date="2020-02" db="EMBL/GenBank/DDBJ databases">
        <authorList>
            <person name="Meier V. D."/>
        </authorList>
    </citation>
    <scope>NUCLEOTIDE SEQUENCE</scope>
    <source>
        <strain evidence="6">AVDCRST_MAG63</strain>
    </source>
</reference>
<comment type="subcellular location">
    <subcellularLocation>
        <location evidence="1">Endomembrane system</location>
        <topology evidence="1">Multi-pass membrane protein</topology>
    </subcellularLocation>
</comment>
<evidence type="ECO:0000256" key="2">
    <source>
        <dbReference type="ARBA" id="ARBA00022692"/>
    </source>
</evidence>
<evidence type="ECO:0000259" key="5">
    <source>
        <dbReference type="Pfam" id="PF06803"/>
    </source>
</evidence>
<dbReference type="InterPro" id="IPR010652">
    <property type="entry name" value="DUF1232"/>
</dbReference>
<gene>
    <name evidence="6" type="ORF">AVDCRST_MAG63-1347</name>
</gene>
<evidence type="ECO:0000256" key="3">
    <source>
        <dbReference type="ARBA" id="ARBA00022989"/>
    </source>
</evidence>
<evidence type="ECO:0000256" key="1">
    <source>
        <dbReference type="ARBA" id="ARBA00004127"/>
    </source>
</evidence>
<feature type="domain" description="DUF1232" evidence="5">
    <location>
        <begin position="31"/>
        <end position="66"/>
    </location>
</feature>
<keyword evidence="3" id="KW-1133">Transmembrane helix</keyword>
<name>A0A6J4I0F3_9BACT</name>
<keyword evidence="4" id="KW-0472">Membrane</keyword>
<dbReference type="EMBL" id="CADCTO010000180">
    <property type="protein sequence ID" value="CAA9239165.1"/>
    <property type="molecule type" value="Genomic_DNA"/>
</dbReference>
<organism evidence="6">
    <name type="scientific">uncultured Armatimonadetes bacterium</name>
    <dbReference type="NCBI Taxonomy" id="157466"/>
    <lineage>
        <taxon>Bacteria</taxon>
        <taxon>Bacillati</taxon>
        <taxon>Armatimonadota</taxon>
        <taxon>environmental samples</taxon>
    </lineage>
</organism>
<dbReference type="Pfam" id="PF06803">
    <property type="entry name" value="DUF1232"/>
    <property type="match status" value="1"/>
</dbReference>
<proteinExistence type="predicted"/>
<keyword evidence="2" id="KW-0812">Transmembrane</keyword>
<sequence length="98" mass="11015">MHRLRSVGKDLKRELKVYRLVLRDERTPRSARFLLGLAVGYTLLPFDLIPDFLPIIGHLDDVIIVPALVSIALKRIPQEVVQDCRSRAGGAETTPRTA</sequence>
<protein>
    <recommendedName>
        <fullName evidence="5">DUF1232 domain-containing protein</fullName>
    </recommendedName>
</protein>
<dbReference type="GO" id="GO:0012505">
    <property type="term" value="C:endomembrane system"/>
    <property type="evidence" value="ECO:0007669"/>
    <property type="project" value="UniProtKB-SubCell"/>
</dbReference>
<evidence type="ECO:0000256" key="4">
    <source>
        <dbReference type="ARBA" id="ARBA00023136"/>
    </source>
</evidence>